<dbReference type="EMBL" id="JADYXP020000019">
    <property type="protein sequence ID" value="KAL0105310.1"/>
    <property type="molecule type" value="Genomic_DNA"/>
</dbReference>
<gene>
    <name evidence="1" type="ORF">PUN28_016751</name>
</gene>
<evidence type="ECO:0000313" key="2">
    <source>
        <dbReference type="Proteomes" id="UP001430953"/>
    </source>
</evidence>
<accession>A0AAW2EQP3</accession>
<reference evidence="1 2" key="1">
    <citation type="submission" date="2023-03" db="EMBL/GenBank/DDBJ databases">
        <title>High recombination rates correlate with genetic variation in Cardiocondyla obscurior ants.</title>
        <authorList>
            <person name="Errbii M."/>
        </authorList>
    </citation>
    <scope>NUCLEOTIDE SEQUENCE [LARGE SCALE GENOMIC DNA]</scope>
    <source>
        <strain evidence="1">Alpha-2009</strain>
        <tissue evidence="1">Whole body</tissue>
    </source>
</reference>
<evidence type="ECO:0000313" key="1">
    <source>
        <dbReference type="EMBL" id="KAL0105310.1"/>
    </source>
</evidence>
<keyword evidence="2" id="KW-1185">Reference proteome</keyword>
<evidence type="ECO:0008006" key="3">
    <source>
        <dbReference type="Google" id="ProtNLM"/>
    </source>
</evidence>
<name>A0AAW2EQP3_9HYME</name>
<organism evidence="1 2">
    <name type="scientific">Cardiocondyla obscurior</name>
    <dbReference type="NCBI Taxonomy" id="286306"/>
    <lineage>
        <taxon>Eukaryota</taxon>
        <taxon>Metazoa</taxon>
        <taxon>Ecdysozoa</taxon>
        <taxon>Arthropoda</taxon>
        <taxon>Hexapoda</taxon>
        <taxon>Insecta</taxon>
        <taxon>Pterygota</taxon>
        <taxon>Neoptera</taxon>
        <taxon>Endopterygota</taxon>
        <taxon>Hymenoptera</taxon>
        <taxon>Apocrita</taxon>
        <taxon>Aculeata</taxon>
        <taxon>Formicoidea</taxon>
        <taxon>Formicidae</taxon>
        <taxon>Myrmicinae</taxon>
        <taxon>Cardiocondyla</taxon>
    </lineage>
</organism>
<protein>
    <recommendedName>
        <fullName evidence="3">Secreted protein</fullName>
    </recommendedName>
</protein>
<dbReference type="Proteomes" id="UP001430953">
    <property type="component" value="Unassembled WGS sequence"/>
</dbReference>
<proteinExistence type="predicted"/>
<dbReference type="AlphaFoldDB" id="A0AAW2EQP3"/>
<sequence length="187" mass="20902">MPRFLRVALALSVSRSGRPGCPLSFSLSLPLFPPSSLYIHRARLLFVEPTLLPTRRLLLLLLLVPSVDSHSRAKKRCRSVCPSNGQTVARTRRAAASSRPPLETPQREARTRTLLHTHSVTHTFSPFRRSLARTLATARSVVLLSREEWDTPGWFSSRCRPRTVMRTPAVGPPAGNTVRFYATATPR</sequence>
<comment type="caution">
    <text evidence="1">The sequence shown here is derived from an EMBL/GenBank/DDBJ whole genome shotgun (WGS) entry which is preliminary data.</text>
</comment>